<keyword evidence="3" id="KW-1185">Reference proteome</keyword>
<proteinExistence type="predicted"/>
<protein>
    <submittedName>
        <fullName evidence="1 2">Uncharacterized protein</fullName>
    </submittedName>
</protein>
<reference evidence="1" key="1">
    <citation type="submission" date="2007-03" db="EMBL/GenBank/DDBJ databases">
        <title>Annotation of Culex pipiens quinquefasciatus.</title>
        <authorList>
            <consortium name="The Broad Institute Genome Sequencing Platform"/>
            <person name="Atkinson P.W."/>
            <person name="Hemingway J."/>
            <person name="Christensen B.M."/>
            <person name="Higgs S."/>
            <person name="Kodira C."/>
            <person name="Hannick L."/>
            <person name="Megy K."/>
            <person name="O'Leary S."/>
            <person name="Pearson M."/>
            <person name="Haas B.J."/>
            <person name="Mauceli E."/>
            <person name="Wortman J.R."/>
            <person name="Lee N.H."/>
            <person name="Guigo R."/>
            <person name="Stanke M."/>
            <person name="Alvarado L."/>
            <person name="Amedeo P."/>
            <person name="Antoine C.H."/>
            <person name="Arensburger P."/>
            <person name="Bidwell S.L."/>
            <person name="Crawford M."/>
            <person name="Camaro F."/>
            <person name="Devon K."/>
            <person name="Engels R."/>
            <person name="Hammond M."/>
            <person name="Howarth C."/>
            <person name="Koehrsen M."/>
            <person name="Lawson D."/>
            <person name="Montgomery P."/>
            <person name="Nene V."/>
            <person name="Nusbaum C."/>
            <person name="Puiu D."/>
            <person name="Romero-Severson J."/>
            <person name="Severson D.W."/>
            <person name="Shumway M."/>
            <person name="Sisk P."/>
            <person name="Stolte C."/>
            <person name="Zeng Q."/>
            <person name="Eisenstadt E."/>
            <person name="Fraser-Liggett C."/>
            <person name="Strausberg R."/>
            <person name="Galagan J."/>
            <person name="Birren B."/>
            <person name="Collins F.H."/>
        </authorList>
    </citation>
    <scope>NUCLEOTIDE SEQUENCE [LARGE SCALE GENOMIC DNA]</scope>
    <source>
        <strain evidence="1">JHB</strain>
    </source>
</reference>
<evidence type="ECO:0000313" key="3">
    <source>
        <dbReference type="Proteomes" id="UP000002320"/>
    </source>
</evidence>
<name>B0X9P3_CULQU</name>
<dbReference type="AlphaFoldDB" id="B0X9P3"/>
<accession>B0X9P3</accession>
<sequence>MVLSVASGKPKLGSGGSMVAKLKLKGIDGRAPPGVEPAA</sequence>
<gene>
    <name evidence="2" type="primary">6049640</name>
    <name evidence="1" type="ORF">CpipJ_CPIJ015806</name>
</gene>
<dbReference type="EMBL" id="DS232543">
    <property type="protein sequence ID" value="EDS43245.1"/>
    <property type="molecule type" value="Genomic_DNA"/>
</dbReference>
<organism>
    <name type="scientific">Culex quinquefasciatus</name>
    <name type="common">Southern house mosquito</name>
    <name type="synonym">Culex pungens</name>
    <dbReference type="NCBI Taxonomy" id="7176"/>
    <lineage>
        <taxon>Eukaryota</taxon>
        <taxon>Metazoa</taxon>
        <taxon>Ecdysozoa</taxon>
        <taxon>Arthropoda</taxon>
        <taxon>Hexapoda</taxon>
        <taxon>Insecta</taxon>
        <taxon>Pterygota</taxon>
        <taxon>Neoptera</taxon>
        <taxon>Endopterygota</taxon>
        <taxon>Diptera</taxon>
        <taxon>Nematocera</taxon>
        <taxon>Culicoidea</taxon>
        <taxon>Culicidae</taxon>
        <taxon>Culicinae</taxon>
        <taxon>Culicini</taxon>
        <taxon>Culex</taxon>
        <taxon>Culex</taxon>
    </lineage>
</organism>
<dbReference type="HOGENOM" id="CLU_3320530_0_0_1"/>
<dbReference type="Proteomes" id="UP000002320">
    <property type="component" value="Unassembled WGS sequence"/>
</dbReference>
<evidence type="ECO:0000313" key="1">
    <source>
        <dbReference type="EMBL" id="EDS43245.1"/>
    </source>
</evidence>
<dbReference type="eggNOG" id="ENOG502S5RJ">
    <property type="taxonomic scope" value="Eukaryota"/>
</dbReference>
<dbReference type="VEuPathDB" id="VectorBase:CPIJ015806"/>
<dbReference type="InParanoid" id="B0X9P3"/>
<dbReference type="EnsemblMetazoa" id="CPIJ015806-RA">
    <property type="protein sequence ID" value="CPIJ015806-PA"/>
    <property type="gene ID" value="CPIJ015806"/>
</dbReference>
<dbReference type="PANTHER" id="PTHR34410:SF2">
    <property type="entry name" value="RRNA INTRON-ENCODED HOMING ENDONUCLEASE"/>
    <property type="match status" value="1"/>
</dbReference>
<reference evidence="2" key="2">
    <citation type="submission" date="2020-05" db="UniProtKB">
        <authorList>
            <consortium name="EnsemblMetazoa"/>
        </authorList>
    </citation>
    <scope>IDENTIFICATION</scope>
    <source>
        <strain evidence="2">JHB</strain>
    </source>
</reference>
<dbReference type="KEGG" id="cqu:CpipJ_CPIJ015806"/>
<dbReference type="PANTHER" id="PTHR34410">
    <property type="entry name" value="INTRON-ENCODED HOMING ENDONUCLEASE, PUTATIVE-RELATED"/>
    <property type="match status" value="1"/>
</dbReference>
<evidence type="ECO:0000313" key="2">
    <source>
        <dbReference type="EnsemblMetazoa" id="CPIJ015806-PA"/>
    </source>
</evidence>